<dbReference type="Pfam" id="PF13640">
    <property type="entry name" value="2OG-FeII_Oxy_3"/>
    <property type="match status" value="1"/>
</dbReference>
<evidence type="ECO:0000256" key="6">
    <source>
        <dbReference type="SAM" id="MobiDB-lite"/>
    </source>
</evidence>
<dbReference type="GO" id="GO:0005506">
    <property type="term" value="F:iron ion binding"/>
    <property type="evidence" value="ECO:0007669"/>
    <property type="project" value="InterPro"/>
</dbReference>
<dbReference type="EMBL" id="QGMI01000268">
    <property type="protein sequence ID" value="TVY43696.1"/>
    <property type="molecule type" value="Genomic_DNA"/>
</dbReference>
<keyword evidence="4" id="KW-0560">Oxidoreductase</keyword>
<dbReference type="GO" id="GO:0005783">
    <property type="term" value="C:endoplasmic reticulum"/>
    <property type="evidence" value="ECO:0007669"/>
    <property type="project" value="TreeGrafter"/>
</dbReference>
<dbReference type="InterPro" id="IPR045054">
    <property type="entry name" value="P4HA-like"/>
</dbReference>
<dbReference type="InterPro" id="IPR006620">
    <property type="entry name" value="Pro_4_hyd_alph"/>
</dbReference>
<sequence>MGPKKHSAVKSKTAVAPAREQPQPPPDWPPFKPLMQASDLSLSSVVESQIFVVKNFWTGTLCKNYVSFLKGLPLTTTPGKPKRGDALRVNDRFQVMDEGFANRLWVETGLRELVCGGDEDVEGDEVMSPEERKELWGGEPLGLNPSIRIYRYTKGQYFDCHYDESNVLTLNTKPTPMPAKTTWTFLLYLTSPATGCQGGETAFYPDDLPGKKPAIEKEIVVGLETGMALLHRHGNDCMLHEGREVTDGEKWVIRTDLCVKREKSRFAD</sequence>
<evidence type="ECO:0000313" key="8">
    <source>
        <dbReference type="EMBL" id="TVY43696.1"/>
    </source>
</evidence>
<dbReference type="SMART" id="SM00702">
    <property type="entry name" value="P4Hc"/>
    <property type="match status" value="1"/>
</dbReference>
<evidence type="ECO:0000259" key="7">
    <source>
        <dbReference type="SMART" id="SM00702"/>
    </source>
</evidence>
<dbReference type="OrthoDB" id="69177at2759"/>
<evidence type="ECO:0000256" key="2">
    <source>
        <dbReference type="ARBA" id="ARBA00022723"/>
    </source>
</evidence>
<dbReference type="GO" id="GO:0004656">
    <property type="term" value="F:procollagen-proline 4-dioxygenase activity"/>
    <property type="evidence" value="ECO:0007669"/>
    <property type="project" value="TreeGrafter"/>
</dbReference>
<dbReference type="Gene3D" id="2.60.120.620">
    <property type="entry name" value="q2cbj1_9rhob like domain"/>
    <property type="match status" value="1"/>
</dbReference>
<evidence type="ECO:0000256" key="5">
    <source>
        <dbReference type="ARBA" id="ARBA00023004"/>
    </source>
</evidence>
<feature type="domain" description="Prolyl 4-hydroxylase alpha subunit" evidence="7">
    <location>
        <begin position="48"/>
        <end position="258"/>
    </location>
</feature>
<organism evidence="8 9">
    <name type="scientific">Lachnellula occidentalis</name>
    <dbReference type="NCBI Taxonomy" id="215460"/>
    <lineage>
        <taxon>Eukaryota</taxon>
        <taxon>Fungi</taxon>
        <taxon>Dikarya</taxon>
        <taxon>Ascomycota</taxon>
        <taxon>Pezizomycotina</taxon>
        <taxon>Leotiomycetes</taxon>
        <taxon>Helotiales</taxon>
        <taxon>Lachnaceae</taxon>
        <taxon>Lachnellula</taxon>
    </lineage>
</organism>
<comment type="cofactor">
    <cofactor evidence="1">
        <name>L-ascorbate</name>
        <dbReference type="ChEBI" id="CHEBI:38290"/>
    </cofactor>
</comment>
<gene>
    <name evidence="8" type="ORF">LOCC1_G004784</name>
</gene>
<keyword evidence="2" id="KW-0479">Metal-binding</keyword>
<feature type="region of interest" description="Disordered" evidence="6">
    <location>
        <begin position="1"/>
        <end position="30"/>
    </location>
</feature>
<evidence type="ECO:0000256" key="3">
    <source>
        <dbReference type="ARBA" id="ARBA00022964"/>
    </source>
</evidence>
<evidence type="ECO:0000313" key="9">
    <source>
        <dbReference type="Proteomes" id="UP000443090"/>
    </source>
</evidence>
<evidence type="ECO:0000256" key="1">
    <source>
        <dbReference type="ARBA" id="ARBA00001961"/>
    </source>
</evidence>
<dbReference type="Proteomes" id="UP000443090">
    <property type="component" value="Unassembled WGS sequence"/>
</dbReference>
<dbReference type="PANTHER" id="PTHR10869">
    <property type="entry name" value="PROLYL 4-HYDROXYLASE ALPHA SUBUNIT"/>
    <property type="match status" value="1"/>
</dbReference>
<evidence type="ECO:0000256" key="4">
    <source>
        <dbReference type="ARBA" id="ARBA00023002"/>
    </source>
</evidence>
<dbReference type="FunFam" id="2.60.120.620:FF:000021">
    <property type="entry name" value="WGS project CABT00000000 data, contig 2.8"/>
    <property type="match status" value="1"/>
</dbReference>
<dbReference type="InterPro" id="IPR044862">
    <property type="entry name" value="Pro_4_hyd_alph_FE2OG_OXY"/>
</dbReference>
<dbReference type="AlphaFoldDB" id="A0A8H8UGW8"/>
<protein>
    <recommendedName>
        <fullName evidence="7">Prolyl 4-hydroxylase alpha subunit domain-containing protein</fullName>
    </recommendedName>
</protein>
<keyword evidence="3" id="KW-0223">Dioxygenase</keyword>
<proteinExistence type="predicted"/>
<dbReference type="GO" id="GO:0031418">
    <property type="term" value="F:L-ascorbic acid binding"/>
    <property type="evidence" value="ECO:0007669"/>
    <property type="project" value="InterPro"/>
</dbReference>
<accession>A0A8H8UGW8</accession>
<reference evidence="8 9" key="1">
    <citation type="submission" date="2018-05" db="EMBL/GenBank/DDBJ databases">
        <title>Genome sequencing and assembly of the regulated plant pathogen Lachnellula willkommii and related sister species for the development of diagnostic species identification markers.</title>
        <authorList>
            <person name="Giroux E."/>
            <person name="Bilodeau G."/>
        </authorList>
    </citation>
    <scope>NUCLEOTIDE SEQUENCE [LARGE SCALE GENOMIC DNA]</scope>
    <source>
        <strain evidence="8 9">CBS 160.35</strain>
    </source>
</reference>
<comment type="caution">
    <text evidence="8">The sequence shown here is derived from an EMBL/GenBank/DDBJ whole genome shotgun (WGS) entry which is preliminary data.</text>
</comment>
<keyword evidence="9" id="KW-1185">Reference proteome</keyword>
<name>A0A8H8UGW8_9HELO</name>
<dbReference type="PANTHER" id="PTHR10869:SF236">
    <property type="entry name" value="PROLYL 4-HYDROXYLASE ALPHA SUBUNIT DOMAIN-CONTAINING PROTEIN"/>
    <property type="match status" value="1"/>
</dbReference>
<keyword evidence="5" id="KW-0408">Iron</keyword>